<evidence type="ECO:0000313" key="3">
    <source>
        <dbReference type="Proteomes" id="UP001185899"/>
    </source>
</evidence>
<comment type="caution">
    <text evidence="2">The sequence shown here is derived from an EMBL/GenBank/DDBJ whole genome shotgun (WGS) entry which is preliminary data.</text>
</comment>
<name>A0ABU4AW92_9NOCA</name>
<protein>
    <submittedName>
        <fullName evidence="2">Excisionase family DNA-binding protein</fullName>
    </submittedName>
</protein>
<keyword evidence="2" id="KW-0238">DNA-binding</keyword>
<organism evidence="2 3">
    <name type="scientific">Rhodococcus cercidiphylli</name>
    <dbReference type="NCBI Taxonomy" id="489916"/>
    <lineage>
        <taxon>Bacteria</taxon>
        <taxon>Bacillati</taxon>
        <taxon>Actinomycetota</taxon>
        <taxon>Actinomycetes</taxon>
        <taxon>Mycobacteriales</taxon>
        <taxon>Nocardiaceae</taxon>
        <taxon>Rhodococcus</taxon>
    </lineage>
</organism>
<dbReference type="Proteomes" id="UP001185899">
    <property type="component" value="Unassembled WGS sequence"/>
</dbReference>
<dbReference type="Pfam" id="PF12728">
    <property type="entry name" value="HTH_17"/>
    <property type="match status" value="1"/>
</dbReference>
<accession>A0ABU4AW92</accession>
<proteinExistence type="predicted"/>
<feature type="domain" description="Helix-turn-helix" evidence="1">
    <location>
        <begin position="10"/>
        <end position="58"/>
    </location>
</feature>
<dbReference type="RefSeq" id="WP_230074464.1">
    <property type="nucleotide sequence ID" value="NZ_JAWLKE010000003.1"/>
</dbReference>
<dbReference type="InterPro" id="IPR010093">
    <property type="entry name" value="SinI_DNA-bd"/>
</dbReference>
<keyword evidence="3" id="KW-1185">Reference proteome</keyword>
<evidence type="ECO:0000313" key="2">
    <source>
        <dbReference type="EMBL" id="MDV6230507.1"/>
    </source>
</evidence>
<dbReference type="EMBL" id="JAWLKE010000003">
    <property type="protein sequence ID" value="MDV6230507.1"/>
    <property type="molecule type" value="Genomic_DNA"/>
</dbReference>
<dbReference type="NCBIfam" id="TIGR01764">
    <property type="entry name" value="excise"/>
    <property type="match status" value="1"/>
</dbReference>
<sequence>MEVLKMPRRLLSVPEAMACTGLGRSNFFNKIASGEIRSVKVGKRRLIPDTAIDEYIEGLEAQSDASSGVA</sequence>
<reference evidence="2 3" key="1">
    <citation type="submission" date="2023-10" db="EMBL/GenBank/DDBJ databases">
        <title>Development of a sustainable strategy for remediation of hydrocarbon-contaminated territories based on the waste exchange concept.</title>
        <authorList>
            <person name="Krivoruchko A."/>
        </authorList>
    </citation>
    <scope>NUCLEOTIDE SEQUENCE [LARGE SCALE GENOMIC DNA]</scope>
    <source>
        <strain evidence="2 3">IEGM 1322</strain>
    </source>
</reference>
<dbReference type="GO" id="GO:0003677">
    <property type="term" value="F:DNA binding"/>
    <property type="evidence" value="ECO:0007669"/>
    <property type="project" value="UniProtKB-KW"/>
</dbReference>
<evidence type="ECO:0000259" key="1">
    <source>
        <dbReference type="Pfam" id="PF12728"/>
    </source>
</evidence>
<dbReference type="InterPro" id="IPR041657">
    <property type="entry name" value="HTH_17"/>
</dbReference>
<gene>
    <name evidence="2" type="ORF">R3P95_08105</name>
</gene>